<protein>
    <recommendedName>
        <fullName evidence="1">Exodeoxyribonuclease X-like C-terminal domain-containing protein</fullName>
    </recommendedName>
</protein>
<evidence type="ECO:0000313" key="3">
    <source>
        <dbReference type="Proteomes" id="UP000261223"/>
    </source>
</evidence>
<proteinExistence type="predicted"/>
<organism evidence="2 3">
    <name type="scientific">Bacteroides stercoris</name>
    <dbReference type="NCBI Taxonomy" id="46506"/>
    <lineage>
        <taxon>Bacteria</taxon>
        <taxon>Pseudomonadati</taxon>
        <taxon>Bacteroidota</taxon>
        <taxon>Bacteroidia</taxon>
        <taxon>Bacteroidales</taxon>
        <taxon>Bacteroidaceae</taxon>
        <taxon>Bacteroides</taxon>
    </lineage>
</organism>
<dbReference type="InterPro" id="IPR046768">
    <property type="entry name" value="ExoX-like_C"/>
</dbReference>
<dbReference type="RefSeq" id="WP_117742231.1">
    <property type="nucleotide sequence ID" value="NZ_QSSV01000019.1"/>
</dbReference>
<dbReference type="Pfam" id="PF20600">
    <property type="entry name" value="ExoX-like_C"/>
    <property type="match status" value="1"/>
</dbReference>
<evidence type="ECO:0000259" key="1">
    <source>
        <dbReference type="Pfam" id="PF20600"/>
    </source>
</evidence>
<accession>A0A3E4UKX9</accession>
<reference evidence="2 3" key="1">
    <citation type="submission" date="2018-08" db="EMBL/GenBank/DDBJ databases">
        <title>A genome reference for cultivated species of the human gut microbiota.</title>
        <authorList>
            <person name="Zou Y."/>
            <person name="Xue W."/>
            <person name="Luo G."/>
        </authorList>
    </citation>
    <scope>NUCLEOTIDE SEQUENCE [LARGE SCALE GENOMIC DNA]</scope>
    <source>
        <strain evidence="2 3">TF03-6</strain>
    </source>
</reference>
<dbReference type="Proteomes" id="UP000261223">
    <property type="component" value="Unassembled WGS sequence"/>
</dbReference>
<sequence length="149" mass="17656">MQISDKKERTLTFGKYKGQEIKYIILTDIGYIVWCFENIRRFKLTDEEQAIYDAVAIMIKKSDWQMTFPIWLMYKHIKNRDAFEKLETPFIDNFANIAFKELEKDNPICKSIEKYITSKTHRSNIAGGFSADDFVVYSIENFDESEHVL</sequence>
<comment type="caution">
    <text evidence="2">The sequence shown here is derived from an EMBL/GenBank/DDBJ whole genome shotgun (WGS) entry which is preliminary data.</text>
</comment>
<name>A0A3E4UKX9_BACSE</name>
<dbReference type="EMBL" id="QSSV01000019">
    <property type="protein sequence ID" value="RGM11230.1"/>
    <property type="molecule type" value="Genomic_DNA"/>
</dbReference>
<gene>
    <name evidence="2" type="ORF">DXC34_13855</name>
</gene>
<evidence type="ECO:0000313" key="2">
    <source>
        <dbReference type="EMBL" id="RGM11230.1"/>
    </source>
</evidence>
<feature type="domain" description="Exodeoxyribonuclease X-like C-terminal" evidence="1">
    <location>
        <begin position="11"/>
        <end position="39"/>
    </location>
</feature>
<dbReference type="AlphaFoldDB" id="A0A3E4UKX9"/>